<organism evidence="2">
    <name type="scientific">Harpegnathos saltator</name>
    <name type="common">Jerdon's jumping ant</name>
    <dbReference type="NCBI Taxonomy" id="610380"/>
    <lineage>
        <taxon>Eukaryota</taxon>
        <taxon>Metazoa</taxon>
        <taxon>Ecdysozoa</taxon>
        <taxon>Arthropoda</taxon>
        <taxon>Hexapoda</taxon>
        <taxon>Insecta</taxon>
        <taxon>Pterygota</taxon>
        <taxon>Neoptera</taxon>
        <taxon>Endopterygota</taxon>
        <taxon>Hymenoptera</taxon>
        <taxon>Apocrita</taxon>
        <taxon>Aculeata</taxon>
        <taxon>Formicoidea</taxon>
        <taxon>Formicidae</taxon>
        <taxon>Ponerinae</taxon>
        <taxon>Ponerini</taxon>
        <taxon>Harpegnathos</taxon>
    </lineage>
</organism>
<dbReference type="EMBL" id="GL452187">
    <property type="protein sequence ID" value="EFN77810.1"/>
    <property type="molecule type" value="Genomic_DNA"/>
</dbReference>
<gene>
    <name evidence="1" type="ORF">EAI_13310</name>
</gene>
<proteinExistence type="predicted"/>
<dbReference type="InParanoid" id="E2C2N2"/>
<protein>
    <submittedName>
        <fullName evidence="1">Uncharacterized protein</fullName>
    </submittedName>
</protein>
<evidence type="ECO:0000313" key="2">
    <source>
        <dbReference type="Proteomes" id="UP000008237"/>
    </source>
</evidence>
<dbReference type="AlphaFoldDB" id="E2C2N2"/>
<keyword evidence="2" id="KW-1185">Reference proteome</keyword>
<evidence type="ECO:0000313" key="1">
    <source>
        <dbReference type="EMBL" id="EFN77810.1"/>
    </source>
</evidence>
<reference evidence="1 2" key="1">
    <citation type="journal article" date="2010" name="Science">
        <title>Genomic comparison of the ants Camponotus floridanus and Harpegnathos saltator.</title>
        <authorList>
            <person name="Bonasio R."/>
            <person name="Zhang G."/>
            <person name="Ye C."/>
            <person name="Mutti N.S."/>
            <person name="Fang X."/>
            <person name="Qin N."/>
            <person name="Donahue G."/>
            <person name="Yang P."/>
            <person name="Li Q."/>
            <person name="Li C."/>
            <person name="Zhang P."/>
            <person name="Huang Z."/>
            <person name="Berger S.L."/>
            <person name="Reinberg D."/>
            <person name="Wang J."/>
            <person name="Liebig J."/>
        </authorList>
    </citation>
    <scope>NUCLEOTIDE SEQUENCE [LARGE SCALE GENOMIC DNA]</scope>
    <source>
        <strain evidence="1 2">R22 G/1</strain>
    </source>
</reference>
<accession>E2C2N2</accession>
<dbReference type="Proteomes" id="UP000008237">
    <property type="component" value="Unassembled WGS sequence"/>
</dbReference>
<sequence length="102" mass="11881">MKNPTISYKGTSSFGWEILTPKETIIVIRNMLVSIVSAIYLVEAALQQHRLQTKVEDHGLVLLTEAGPKALYRITMDLPKQYGQYHVYNRCFYQSFQIRRYP</sequence>
<name>E2C2N2_HARSA</name>